<protein>
    <submittedName>
        <fullName evidence="1">Uncharacterized protein</fullName>
    </submittedName>
</protein>
<reference evidence="1" key="1">
    <citation type="submission" date="2014-11" db="EMBL/GenBank/DDBJ databases">
        <authorList>
            <person name="Amaro Gonzalez C."/>
        </authorList>
    </citation>
    <scope>NUCLEOTIDE SEQUENCE</scope>
</reference>
<dbReference type="AlphaFoldDB" id="A0A0E9PEX5"/>
<proteinExistence type="predicted"/>
<accession>A0A0E9PEX5</accession>
<sequence>MYPIVTTTAESESLPPLAWNVANGLPVLKFFEVLVTLNY</sequence>
<evidence type="ECO:0000313" key="1">
    <source>
        <dbReference type="EMBL" id="JAH02640.1"/>
    </source>
</evidence>
<name>A0A0E9PEX5_ANGAN</name>
<dbReference type="EMBL" id="GBXM01105937">
    <property type="protein sequence ID" value="JAH02640.1"/>
    <property type="molecule type" value="Transcribed_RNA"/>
</dbReference>
<reference evidence="1" key="2">
    <citation type="journal article" date="2015" name="Fish Shellfish Immunol.">
        <title>Early steps in the European eel (Anguilla anguilla)-Vibrio vulnificus interaction in the gills: Role of the RtxA13 toxin.</title>
        <authorList>
            <person name="Callol A."/>
            <person name="Pajuelo D."/>
            <person name="Ebbesson L."/>
            <person name="Teles M."/>
            <person name="MacKenzie S."/>
            <person name="Amaro C."/>
        </authorList>
    </citation>
    <scope>NUCLEOTIDE SEQUENCE</scope>
</reference>
<organism evidence="1">
    <name type="scientific">Anguilla anguilla</name>
    <name type="common">European freshwater eel</name>
    <name type="synonym">Muraena anguilla</name>
    <dbReference type="NCBI Taxonomy" id="7936"/>
    <lineage>
        <taxon>Eukaryota</taxon>
        <taxon>Metazoa</taxon>
        <taxon>Chordata</taxon>
        <taxon>Craniata</taxon>
        <taxon>Vertebrata</taxon>
        <taxon>Euteleostomi</taxon>
        <taxon>Actinopterygii</taxon>
        <taxon>Neopterygii</taxon>
        <taxon>Teleostei</taxon>
        <taxon>Anguilliformes</taxon>
        <taxon>Anguillidae</taxon>
        <taxon>Anguilla</taxon>
    </lineage>
</organism>